<proteinExistence type="predicted"/>
<reference evidence="1 2" key="1">
    <citation type="submission" date="2017-10" db="EMBL/GenBank/DDBJ databases">
        <title>Genomics of the genus Arcobacter.</title>
        <authorList>
            <person name="Perez-Cataluna A."/>
            <person name="Figueras M.J."/>
        </authorList>
    </citation>
    <scope>NUCLEOTIDE SEQUENCE [LARGE SCALE GENOMIC DNA]</scope>
    <source>
        <strain evidence="1 2">DSM 24636</strain>
    </source>
</reference>
<protein>
    <submittedName>
        <fullName evidence="1">Uncharacterized protein</fullName>
    </submittedName>
</protein>
<gene>
    <name evidence="1" type="ORF">CRV06_05315</name>
</gene>
<comment type="caution">
    <text evidence="1">The sequence shown here is derived from an EMBL/GenBank/DDBJ whole genome shotgun (WGS) entry which is preliminary data.</text>
</comment>
<organism evidence="1 2">
    <name type="scientific">Halarcobacter anaerophilus</name>
    <dbReference type="NCBI Taxonomy" id="877500"/>
    <lineage>
        <taxon>Bacteria</taxon>
        <taxon>Pseudomonadati</taxon>
        <taxon>Campylobacterota</taxon>
        <taxon>Epsilonproteobacteria</taxon>
        <taxon>Campylobacterales</taxon>
        <taxon>Arcobacteraceae</taxon>
        <taxon>Halarcobacter</taxon>
    </lineage>
</organism>
<dbReference type="AlphaFoldDB" id="A0A4Q0Y1S5"/>
<keyword evidence="2" id="KW-1185">Reference proteome</keyword>
<dbReference type="Proteomes" id="UP000290191">
    <property type="component" value="Unassembled WGS sequence"/>
</dbReference>
<evidence type="ECO:0000313" key="1">
    <source>
        <dbReference type="EMBL" id="RXJ63613.1"/>
    </source>
</evidence>
<dbReference type="RefSeq" id="WP_129081658.1">
    <property type="nucleotide sequence ID" value="NZ_CP041070.1"/>
</dbReference>
<dbReference type="EMBL" id="PDKO01000003">
    <property type="protein sequence ID" value="RXJ63613.1"/>
    <property type="molecule type" value="Genomic_DNA"/>
</dbReference>
<name>A0A4Q0Y1S5_9BACT</name>
<evidence type="ECO:0000313" key="2">
    <source>
        <dbReference type="Proteomes" id="UP000290191"/>
    </source>
</evidence>
<accession>A0A4Q0Y1S5</accession>
<sequence>MSNYGLKECQEFWCIFKTTERGQTYWLNKDKKWTSLVGQRAGIRNYEKALETMVAEIKKGETNENKNK</sequence>